<accession>A0A9P5TTI7</accession>
<evidence type="ECO:0000313" key="1">
    <source>
        <dbReference type="EMBL" id="KAF8909714.1"/>
    </source>
</evidence>
<evidence type="ECO:0008006" key="3">
    <source>
        <dbReference type="Google" id="ProtNLM"/>
    </source>
</evidence>
<gene>
    <name evidence="1" type="ORF">CPB84DRAFT_1765286</name>
</gene>
<dbReference type="EMBL" id="JADNYJ010000008">
    <property type="protein sequence ID" value="KAF8909714.1"/>
    <property type="molecule type" value="Genomic_DNA"/>
</dbReference>
<name>A0A9P5TTI7_GYMJU</name>
<dbReference type="Proteomes" id="UP000724874">
    <property type="component" value="Unassembled WGS sequence"/>
</dbReference>
<reference evidence="1" key="1">
    <citation type="submission" date="2020-11" db="EMBL/GenBank/DDBJ databases">
        <authorList>
            <consortium name="DOE Joint Genome Institute"/>
            <person name="Ahrendt S."/>
            <person name="Riley R."/>
            <person name="Andreopoulos W."/>
            <person name="LaButti K."/>
            <person name="Pangilinan J."/>
            <person name="Ruiz-duenas F.J."/>
            <person name="Barrasa J.M."/>
            <person name="Sanchez-Garcia M."/>
            <person name="Camarero S."/>
            <person name="Miyauchi S."/>
            <person name="Serrano A."/>
            <person name="Linde D."/>
            <person name="Babiker R."/>
            <person name="Drula E."/>
            <person name="Ayuso-Fernandez I."/>
            <person name="Pacheco R."/>
            <person name="Padilla G."/>
            <person name="Ferreira P."/>
            <person name="Barriuso J."/>
            <person name="Kellner H."/>
            <person name="Castanera R."/>
            <person name="Alfaro M."/>
            <person name="Ramirez L."/>
            <person name="Pisabarro A.G."/>
            <person name="Kuo A."/>
            <person name="Tritt A."/>
            <person name="Lipzen A."/>
            <person name="He G."/>
            <person name="Yan M."/>
            <person name="Ng V."/>
            <person name="Cullen D."/>
            <person name="Martin F."/>
            <person name="Rosso M.-N."/>
            <person name="Henrissat B."/>
            <person name="Hibbett D."/>
            <person name="Martinez A.T."/>
            <person name="Grigoriev I.V."/>
        </authorList>
    </citation>
    <scope>NUCLEOTIDE SEQUENCE</scope>
    <source>
        <strain evidence="1">AH 44721</strain>
    </source>
</reference>
<dbReference type="SUPFAM" id="SSF117281">
    <property type="entry name" value="Kelch motif"/>
    <property type="match status" value="1"/>
</dbReference>
<evidence type="ECO:0000313" key="2">
    <source>
        <dbReference type="Proteomes" id="UP000724874"/>
    </source>
</evidence>
<dbReference type="Gene3D" id="2.120.10.80">
    <property type="entry name" value="Kelch-type beta propeller"/>
    <property type="match status" value="1"/>
</dbReference>
<sequence>MPVTRATKNRPLVIHEPVSSRRTTKKSGIDSQAEVWVAKKLQGKYPPLTSHSKSAIDLLRGNLYFYGGYRPEDKREVPTADFRVFNIKTKKFVNLTNSLTHIMPADPDSDVKPEPHAKRLPRLSQPGMALLEVKGNPIIFLFGGYDFDASSGADGTSSALVAIDITRKQWYYVQFEDSDFSPPTPRIDPIVVGINEKLYIFSGLTGFGNNWVYHRSFSIVYFQLGRCSKWVAVDSPYPSNVPAGHVFGKGLSVYDGKMILLLPGRKQETERIHFEKDNIFHFAPMHNNFIQANVKGSLPKDVVWFYVSPLDRSFNSPQGAPPYGTPGAVPSVIICTWLPHKNGDLSPELWKFVTFPTNTFFPLGVIDRVYDLEVDFQRFALIGNRAFLLGQGDYPEKAAMCNTYVEIPMEELLIKHEPD</sequence>
<dbReference type="OrthoDB" id="3228507at2759"/>
<protein>
    <recommendedName>
        <fullName evidence="3">Kelch motif family protein</fullName>
    </recommendedName>
</protein>
<proteinExistence type="predicted"/>
<dbReference type="InterPro" id="IPR015915">
    <property type="entry name" value="Kelch-typ_b-propeller"/>
</dbReference>
<keyword evidence="2" id="KW-1185">Reference proteome</keyword>
<comment type="caution">
    <text evidence="1">The sequence shown here is derived from an EMBL/GenBank/DDBJ whole genome shotgun (WGS) entry which is preliminary data.</text>
</comment>
<dbReference type="AlphaFoldDB" id="A0A9P5TTI7"/>
<organism evidence="1 2">
    <name type="scientific">Gymnopilus junonius</name>
    <name type="common">Spectacular rustgill mushroom</name>
    <name type="synonym">Gymnopilus spectabilis subsp. junonius</name>
    <dbReference type="NCBI Taxonomy" id="109634"/>
    <lineage>
        <taxon>Eukaryota</taxon>
        <taxon>Fungi</taxon>
        <taxon>Dikarya</taxon>
        <taxon>Basidiomycota</taxon>
        <taxon>Agaricomycotina</taxon>
        <taxon>Agaricomycetes</taxon>
        <taxon>Agaricomycetidae</taxon>
        <taxon>Agaricales</taxon>
        <taxon>Agaricineae</taxon>
        <taxon>Hymenogastraceae</taxon>
        <taxon>Gymnopilus</taxon>
    </lineage>
</organism>